<dbReference type="AlphaFoldDB" id="A0A9W7JBM0"/>
<dbReference type="PANTHER" id="PTHR36898">
    <property type="entry name" value="OSJNBB0026I12.6 PROTEIN"/>
    <property type="match status" value="1"/>
</dbReference>
<protein>
    <submittedName>
        <fullName evidence="2">Uncharacterized protein</fullName>
    </submittedName>
</protein>
<name>A0A9W7JBM0_HIBTR</name>
<keyword evidence="3" id="KW-1185">Reference proteome</keyword>
<evidence type="ECO:0000313" key="2">
    <source>
        <dbReference type="EMBL" id="GMJ10444.1"/>
    </source>
</evidence>
<dbReference type="CDD" id="cd16331">
    <property type="entry name" value="YjgA-like"/>
    <property type="match status" value="1"/>
</dbReference>
<evidence type="ECO:0000256" key="1">
    <source>
        <dbReference type="SAM" id="MobiDB-lite"/>
    </source>
</evidence>
<dbReference type="OrthoDB" id="1932188at2759"/>
<dbReference type="InterPro" id="IPR006839">
    <property type="entry name" value="DarP"/>
</dbReference>
<proteinExistence type="predicted"/>
<dbReference type="EMBL" id="BSYR01000056">
    <property type="protein sequence ID" value="GMJ10444.1"/>
    <property type="molecule type" value="Genomic_DNA"/>
</dbReference>
<accession>A0A9W7JBM0</accession>
<reference evidence="2" key="1">
    <citation type="submission" date="2023-05" db="EMBL/GenBank/DDBJ databases">
        <title>Genome and transcriptome analyses reveal genes involved in the formation of fine ridges on petal epidermal cells in Hibiscus trionum.</title>
        <authorList>
            <person name="Koshimizu S."/>
            <person name="Masuda S."/>
            <person name="Ishii T."/>
            <person name="Shirasu K."/>
            <person name="Hoshino A."/>
            <person name="Arita M."/>
        </authorList>
    </citation>
    <scope>NUCLEOTIDE SEQUENCE</scope>
    <source>
        <strain evidence="2">Hamamatsu line</strain>
    </source>
</reference>
<evidence type="ECO:0000313" key="3">
    <source>
        <dbReference type="Proteomes" id="UP001165190"/>
    </source>
</evidence>
<sequence length="202" mass="23102">MTSFPKPGTFIHVFIKPFISDGEIEFQKLIRSLRQWPPLQLQQKYHCCSRILTESTKPLSHCFSFAISTSSRGNARHRPRGIRLSNAPSPSNVQESETRDDSESDVRKSRNQKKREARIAVRWGMELASFSTPQIKRILGAASLEQDVLDALMLVKRLGPDVREGKRRLFNYIGKLLREGEPELMEALIQATKVGDQKLLER</sequence>
<feature type="compositionally biased region" description="Polar residues" evidence="1">
    <location>
        <begin position="86"/>
        <end position="95"/>
    </location>
</feature>
<gene>
    <name evidence="2" type="ORF">HRI_004713700</name>
</gene>
<feature type="region of interest" description="Disordered" evidence="1">
    <location>
        <begin position="71"/>
        <end position="113"/>
    </location>
</feature>
<comment type="caution">
    <text evidence="2">The sequence shown here is derived from an EMBL/GenBank/DDBJ whole genome shotgun (WGS) entry which is preliminary data.</text>
</comment>
<dbReference type="Gene3D" id="1.10.60.30">
    <property type="entry name" value="PSPTO4464-like domains"/>
    <property type="match status" value="1"/>
</dbReference>
<organism evidence="2 3">
    <name type="scientific">Hibiscus trionum</name>
    <name type="common">Flower of an hour</name>
    <dbReference type="NCBI Taxonomy" id="183268"/>
    <lineage>
        <taxon>Eukaryota</taxon>
        <taxon>Viridiplantae</taxon>
        <taxon>Streptophyta</taxon>
        <taxon>Embryophyta</taxon>
        <taxon>Tracheophyta</taxon>
        <taxon>Spermatophyta</taxon>
        <taxon>Magnoliopsida</taxon>
        <taxon>eudicotyledons</taxon>
        <taxon>Gunneridae</taxon>
        <taxon>Pentapetalae</taxon>
        <taxon>rosids</taxon>
        <taxon>malvids</taxon>
        <taxon>Malvales</taxon>
        <taxon>Malvaceae</taxon>
        <taxon>Malvoideae</taxon>
        <taxon>Hibiscus</taxon>
    </lineage>
</organism>
<dbReference type="Proteomes" id="UP001165190">
    <property type="component" value="Unassembled WGS sequence"/>
</dbReference>
<dbReference type="PANTHER" id="PTHR36898:SF1">
    <property type="entry name" value="OS04G0250700 PROTEIN"/>
    <property type="match status" value="1"/>
</dbReference>
<dbReference type="SUPFAM" id="SSF158710">
    <property type="entry name" value="PSPTO4464-like"/>
    <property type="match status" value="1"/>
</dbReference>
<feature type="compositionally biased region" description="Basic and acidic residues" evidence="1">
    <location>
        <begin position="96"/>
        <end position="108"/>
    </location>
</feature>
<dbReference type="InterPro" id="IPR023153">
    <property type="entry name" value="DarP_sf"/>
</dbReference>
<dbReference type="Pfam" id="PF04751">
    <property type="entry name" value="DarP"/>
    <property type="match status" value="1"/>
</dbReference>